<dbReference type="Pfam" id="PF07732">
    <property type="entry name" value="Cu-oxidase_3"/>
    <property type="match status" value="1"/>
</dbReference>
<dbReference type="SUPFAM" id="SSF49503">
    <property type="entry name" value="Cupredoxins"/>
    <property type="match status" value="3"/>
</dbReference>
<dbReference type="EMBL" id="LUUB01000079">
    <property type="protein sequence ID" value="OAF05535.1"/>
    <property type="molecule type" value="Genomic_DNA"/>
</dbReference>
<evidence type="ECO:0000256" key="1">
    <source>
        <dbReference type="ARBA" id="ARBA00022723"/>
    </source>
</evidence>
<evidence type="ECO:0000256" key="3">
    <source>
        <dbReference type="ARBA" id="ARBA00023008"/>
    </source>
</evidence>
<dbReference type="GO" id="GO:0005507">
    <property type="term" value="F:copper ion binding"/>
    <property type="evidence" value="ECO:0007669"/>
    <property type="project" value="InterPro"/>
</dbReference>
<evidence type="ECO:0000256" key="2">
    <source>
        <dbReference type="ARBA" id="ARBA00023002"/>
    </source>
</evidence>
<dbReference type="InterPro" id="IPR008972">
    <property type="entry name" value="Cupredoxin"/>
</dbReference>
<reference evidence="7 8" key="1">
    <citation type="submission" date="2016-03" db="EMBL/GenBank/DDBJ databases">
        <title>Draft Genome Sequence of the Strain BR 10245 (Bradyrhizobium sp.) isolated from nodules of Centrolobium paraense.</title>
        <authorList>
            <person name="Simoes-Araujo J.L.Sr."/>
            <person name="Barauna A.C."/>
            <person name="Silva K."/>
            <person name="Zilli J.E."/>
        </authorList>
    </citation>
    <scope>NUCLEOTIDE SEQUENCE [LARGE SCALE GENOMIC DNA]</scope>
    <source>
        <strain evidence="7 8">BR 10245</strain>
    </source>
</reference>
<dbReference type="Proteomes" id="UP000076959">
    <property type="component" value="Unassembled WGS sequence"/>
</dbReference>
<feature type="domain" description="Plastocyanin-like" evidence="6">
    <location>
        <begin position="63"/>
        <end position="176"/>
    </location>
</feature>
<dbReference type="InterPro" id="IPR001117">
    <property type="entry name" value="Cu-oxidase_2nd"/>
</dbReference>
<dbReference type="AlphaFoldDB" id="A0A176YI03"/>
<accession>A0A176YI03</accession>
<dbReference type="InterPro" id="IPR011706">
    <property type="entry name" value="Cu-oxidase_C"/>
</dbReference>
<evidence type="ECO:0000313" key="8">
    <source>
        <dbReference type="Proteomes" id="UP000076959"/>
    </source>
</evidence>
<dbReference type="InterPro" id="IPR006311">
    <property type="entry name" value="TAT_signal"/>
</dbReference>
<evidence type="ECO:0000259" key="5">
    <source>
        <dbReference type="Pfam" id="PF07731"/>
    </source>
</evidence>
<dbReference type="OrthoDB" id="9757546at2"/>
<keyword evidence="1" id="KW-0479">Metal-binding</keyword>
<name>A0A176YI03_9BRAD</name>
<keyword evidence="8" id="KW-1185">Reference proteome</keyword>
<dbReference type="InterPro" id="IPR011707">
    <property type="entry name" value="Cu-oxidase-like_N"/>
</dbReference>
<dbReference type="InterPro" id="IPR045087">
    <property type="entry name" value="Cu-oxidase_fam"/>
</dbReference>
<comment type="caution">
    <text evidence="7">The sequence shown here is derived from an EMBL/GenBank/DDBJ whole genome shotgun (WGS) entry which is preliminary data.</text>
</comment>
<proteinExistence type="predicted"/>
<feature type="domain" description="Plastocyanin-like" evidence="4">
    <location>
        <begin position="234"/>
        <end position="305"/>
    </location>
</feature>
<dbReference type="PANTHER" id="PTHR11709:SF394">
    <property type="entry name" value="FI03373P-RELATED"/>
    <property type="match status" value="1"/>
</dbReference>
<dbReference type="PANTHER" id="PTHR11709">
    <property type="entry name" value="MULTI-COPPER OXIDASE"/>
    <property type="match status" value="1"/>
</dbReference>
<dbReference type="GO" id="GO:0016491">
    <property type="term" value="F:oxidoreductase activity"/>
    <property type="evidence" value="ECO:0007669"/>
    <property type="project" value="UniProtKB-KW"/>
</dbReference>
<dbReference type="RefSeq" id="WP_063703686.1">
    <property type="nucleotide sequence ID" value="NZ_LUUB01000079.1"/>
</dbReference>
<dbReference type="PROSITE" id="PS51318">
    <property type="entry name" value="TAT"/>
    <property type="match status" value="1"/>
</dbReference>
<keyword evidence="2" id="KW-0560">Oxidoreductase</keyword>
<dbReference type="STRING" id="1505087.AYJ54_01115"/>
<protein>
    <submittedName>
        <fullName evidence="7">Copper oxidase</fullName>
    </submittedName>
</protein>
<sequence length="478" mass="52311">MTKIDRRGNSPRRQPLVSRRALLRGAQAGAFSLVTARSLPLVRAQTLPKETADHKIRIAPTSVEIAPGMVIKTTAYNGTVPGAVLRVREGQPVRIEVTNDSGYPNLIHSHGLMIPSLQDGATEEGSPIIEAGKSLTYEYVAKPAGTRWYHSHAMAMTDLNKSTYTGEFGFLIVEPAAGDPGSYDREVLLAAHHWDGQWVSLQDIKKGPPPDNGLEVMYHVATLGDRMLGHGEPIRVREGERVLFRLLNASGNMGISLALSGHRFKVLALDGNPVPTPATVDILKLDVAERADVIVEMNNPGVWVFGSTDDDDRNMGMGVVVEYAGRGGEPAWSAPANSKWDYTVFGRSDVPAAAPDETISLKFEKIPGGRGGYNRWTINGKSWPHTNPLFTVVKGKRYRLLLNNNSGDEHPVHLHRHSFEVTKVGDKPTSGVIKDTISLPRYSTAEVDFVADDPGPTFFHCHHQDHMDEGFAGLIIYE</sequence>
<dbReference type="Pfam" id="PF00394">
    <property type="entry name" value="Cu-oxidase"/>
    <property type="match status" value="1"/>
</dbReference>
<evidence type="ECO:0000259" key="4">
    <source>
        <dbReference type="Pfam" id="PF00394"/>
    </source>
</evidence>
<dbReference type="Gene3D" id="2.60.40.420">
    <property type="entry name" value="Cupredoxins - blue copper proteins"/>
    <property type="match status" value="3"/>
</dbReference>
<feature type="domain" description="Plastocyanin-like" evidence="5">
    <location>
        <begin position="374"/>
        <end position="475"/>
    </location>
</feature>
<evidence type="ECO:0000259" key="6">
    <source>
        <dbReference type="Pfam" id="PF07732"/>
    </source>
</evidence>
<keyword evidence="3" id="KW-0186">Copper</keyword>
<organism evidence="7 8">
    <name type="scientific">Bradyrhizobium centrolobii</name>
    <dbReference type="NCBI Taxonomy" id="1505087"/>
    <lineage>
        <taxon>Bacteria</taxon>
        <taxon>Pseudomonadati</taxon>
        <taxon>Pseudomonadota</taxon>
        <taxon>Alphaproteobacteria</taxon>
        <taxon>Hyphomicrobiales</taxon>
        <taxon>Nitrobacteraceae</taxon>
        <taxon>Bradyrhizobium</taxon>
    </lineage>
</organism>
<evidence type="ECO:0000313" key="7">
    <source>
        <dbReference type="EMBL" id="OAF05535.1"/>
    </source>
</evidence>
<gene>
    <name evidence="7" type="ORF">AYJ54_01115</name>
</gene>
<dbReference type="Pfam" id="PF07731">
    <property type="entry name" value="Cu-oxidase_2"/>
    <property type="match status" value="1"/>
</dbReference>